<proteinExistence type="predicted"/>
<keyword evidence="3" id="KW-1185">Reference proteome</keyword>
<name>A0ABQ5RQG0_9CHLO</name>
<keyword evidence="1" id="KW-0732">Signal</keyword>
<reference evidence="2 3" key="1">
    <citation type="journal article" date="2023" name="IScience">
        <title>Expanded male sex-determining region conserved during the evolution of homothallism in the green alga Volvox.</title>
        <authorList>
            <person name="Yamamoto K."/>
            <person name="Matsuzaki R."/>
            <person name="Mahakham W."/>
            <person name="Heman W."/>
            <person name="Sekimoto H."/>
            <person name="Kawachi M."/>
            <person name="Minakuchi Y."/>
            <person name="Toyoda A."/>
            <person name="Nozaki H."/>
        </authorList>
    </citation>
    <scope>NUCLEOTIDE SEQUENCE [LARGE SCALE GENOMIC DNA]</scope>
    <source>
        <strain evidence="2 3">NIES-4468</strain>
    </source>
</reference>
<dbReference type="Proteomes" id="UP001165090">
    <property type="component" value="Unassembled WGS sequence"/>
</dbReference>
<sequence>MRGYKMIPKCSFGALVFVAAAVLKAQAFNNHLCGNGVPCQCDTQILPFPEEITEDFQFEIHNLYTDRQRGARLNIFVKFRYYTPAIVSSYTTESGTFDYQDMKKVVLGFVPAGGMGIPHDTFWEVLNRDLAKAVWAQFPIRGLSIRLEVQGMSSGGIAGHRSSTVTVGNIEPWVSIINNFPKCDGMDTDVGNKACHVTPTWSDGDPESPTLAVIAANKTGTHDNPRTCDTCA</sequence>
<evidence type="ECO:0008006" key="4">
    <source>
        <dbReference type="Google" id="ProtNLM"/>
    </source>
</evidence>
<accession>A0ABQ5RQG0</accession>
<evidence type="ECO:0000313" key="3">
    <source>
        <dbReference type="Proteomes" id="UP001165090"/>
    </source>
</evidence>
<comment type="caution">
    <text evidence="2">The sequence shown here is derived from an EMBL/GenBank/DDBJ whole genome shotgun (WGS) entry which is preliminary data.</text>
</comment>
<evidence type="ECO:0000313" key="2">
    <source>
        <dbReference type="EMBL" id="GLI59684.1"/>
    </source>
</evidence>
<organism evidence="2 3">
    <name type="scientific">Volvox africanus</name>
    <dbReference type="NCBI Taxonomy" id="51714"/>
    <lineage>
        <taxon>Eukaryota</taxon>
        <taxon>Viridiplantae</taxon>
        <taxon>Chlorophyta</taxon>
        <taxon>core chlorophytes</taxon>
        <taxon>Chlorophyceae</taxon>
        <taxon>CS clade</taxon>
        <taxon>Chlamydomonadales</taxon>
        <taxon>Volvocaceae</taxon>
        <taxon>Volvox</taxon>
    </lineage>
</organism>
<dbReference type="EMBL" id="BSDZ01000004">
    <property type="protein sequence ID" value="GLI59684.1"/>
    <property type="molecule type" value="Genomic_DNA"/>
</dbReference>
<evidence type="ECO:0000256" key="1">
    <source>
        <dbReference type="SAM" id="SignalP"/>
    </source>
</evidence>
<protein>
    <recommendedName>
        <fullName evidence="4">Pherophorin domain-containing protein</fullName>
    </recommendedName>
</protein>
<gene>
    <name evidence="2" type="ORF">VaNZ11_001625</name>
</gene>
<feature type="chain" id="PRO_5047401105" description="Pherophorin domain-containing protein" evidence="1">
    <location>
        <begin position="28"/>
        <end position="232"/>
    </location>
</feature>
<feature type="signal peptide" evidence="1">
    <location>
        <begin position="1"/>
        <end position="27"/>
    </location>
</feature>